<dbReference type="AlphaFoldDB" id="A0A9P3UU57"/>
<dbReference type="Gene3D" id="3.40.50.150">
    <property type="entry name" value="Vaccinia Virus protein VP39"/>
    <property type="match status" value="1"/>
</dbReference>
<dbReference type="GO" id="GO:0008168">
    <property type="term" value="F:methyltransferase activity"/>
    <property type="evidence" value="ECO:0007669"/>
    <property type="project" value="UniProtKB-KW"/>
</dbReference>
<dbReference type="Proteomes" id="UP001165663">
    <property type="component" value="Unassembled WGS sequence"/>
</dbReference>
<evidence type="ECO:0000259" key="1">
    <source>
        <dbReference type="Pfam" id="PF18096"/>
    </source>
</evidence>
<feature type="domain" description="THUMP-like" evidence="1">
    <location>
        <begin position="327"/>
        <end position="402"/>
    </location>
</feature>
<dbReference type="Pfam" id="PF18096">
    <property type="entry name" value="Thump_like"/>
    <property type="match status" value="1"/>
</dbReference>
<proteinExistence type="predicted"/>
<dbReference type="InterPro" id="IPR041497">
    <property type="entry name" value="Thump-like"/>
</dbReference>
<accession>A0A9P3UU57</accession>
<dbReference type="InterPro" id="IPR029063">
    <property type="entry name" value="SAM-dependent_MTases_sf"/>
</dbReference>
<sequence length="405" mass="43768">MVLQRDGHRGQTLLSLFDVDDVSYLRSDAGAAALAVVADFEFGAATRIADVAAVRSRFGDRTPLLVETTLLRRKAAGKLDGLGDVASWLFTDEALQQATAAPVALHRADRLAGRVVHDATCSIGTELAALRPVAARTIGSDLDAVRLAMARHNLGADVDLCRADALRPVTRGAVVVVDPARRSGGRRRFNPAEYQPALDSLLHTYRRYELVVKCSPGIDFDEVGRLGFDGEIEVTSWRGSVREACLWSAGLAEPGVRRRATVLDRGEQVADTDPDDSEVRPAGRWIVDPDGAVVRAGLVRQYAARHGLWQLDPDIAYLSGDRLPPGVRGFEVLDQLAYDERRLRAALWALDCGSAEILVRGVGVDPDALRRRLRLRGSSALSVVIARIGTGAAGRPVAYVCRASR</sequence>
<evidence type="ECO:0000313" key="2">
    <source>
        <dbReference type="EMBL" id="GLB82049.1"/>
    </source>
</evidence>
<organism evidence="3 4">
    <name type="scientific">Mycobacterium kiyosense</name>
    <dbReference type="NCBI Taxonomy" id="2871094"/>
    <lineage>
        <taxon>Bacteria</taxon>
        <taxon>Bacillati</taxon>
        <taxon>Actinomycetota</taxon>
        <taxon>Actinomycetes</taxon>
        <taxon>Mycobacteriales</taxon>
        <taxon>Mycobacteriaceae</taxon>
        <taxon>Mycobacterium</taxon>
    </lineage>
</organism>
<dbReference type="GO" id="GO:0032259">
    <property type="term" value="P:methylation"/>
    <property type="evidence" value="ECO:0007669"/>
    <property type="project" value="UniProtKB-KW"/>
</dbReference>
<comment type="caution">
    <text evidence="3">The sequence shown here is derived from an EMBL/GenBank/DDBJ whole genome shotgun (WGS) entry which is preliminary data.</text>
</comment>
<evidence type="ECO:0000313" key="4">
    <source>
        <dbReference type="Proteomes" id="UP001064782"/>
    </source>
</evidence>
<reference evidence="3" key="1">
    <citation type="submission" date="2022-08" db="EMBL/GenBank/DDBJ databases">
        <title>Mycobacterium kiyosense sp. nov., scotochromogenic slow-glowing species isolated from respiratory specimens.</title>
        <authorList>
            <person name="Fukano H."/>
            <person name="Kazumi Y."/>
            <person name="Sakagami N."/>
            <person name="Ato M."/>
            <person name="Mitarai S."/>
            <person name="Hoshino Y."/>
        </authorList>
    </citation>
    <scope>NUCLEOTIDE SEQUENCE</scope>
    <source>
        <strain evidence="3">1413</strain>
        <strain evidence="2">SRL2020-028</strain>
    </source>
</reference>
<dbReference type="SUPFAM" id="SSF53335">
    <property type="entry name" value="S-adenosyl-L-methionine-dependent methyltransferases"/>
    <property type="match status" value="1"/>
</dbReference>
<gene>
    <name evidence="3" type="ORF">Mkiyose1413_21830</name>
    <name evidence="2" type="ORF">SRL2020028_13050</name>
</gene>
<evidence type="ECO:0000313" key="3">
    <source>
        <dbReference type="EMBL" id="GLD30300.1"/>
    </source>
</evidence>
<dbReference type="Proteomes" id="UP001064782">
    <property type="component" value="Unassembled WGS sequence"/>
</dbReference>
<keyword evidence="3" id="KW-0808">Transferase</keyword>
<dbReference type="EMBL" id="BRXE01000008">
    <property type="protein sequence ID" value="GLB82049.1"/>
    <property type="molecule type" value="Genomic_DNA"/>
</dbReference>
<name>A0A9P3UU57_9MYCO</name>
<protein>
    <submittedName>
        <fullName evidence="3">S-adenosylmethionine-dependent methyltransferase</fullName>
    </submittedName>
</protein>
<dbReference type="EMBL" id="BRZI01000012">
    <property type="protein sequence ID" value="GLD30300.1"/>
    <property type="molecule type" value="Genomic_DNA"/>
</dbReference>
<keyword evidence="4" id="KW-1185">Reference proteome</keyword>
<keyword evidence="3" id="KW-0489">Methyltransferase</keyword>